<evidence type="ECO:0000313" key="3">
    <source>
        <dbReference type="Proteomes" id="UP001529235"/>
    </source>
</evidence>
<dbReference type="Pfam" id="PF03413">
    <property type="entry name" value="PepSY"/>
    <property type="match status" value="1"/>
</dbReference>
<feature type="domain" description="PepSY" evidence="1">
    <location>
        <begin position="229"/>
        <end position="308"/>
    </location>
</feature>
<sequence>MVLRFPPKIFALLSLILTLIAIGIVAYTAISPNQGFRNISNETSKPRYELPIIIIDSDKASVKISLEEAMRMVSRIWDVPKSAPSARVIIDKIEGRTYWSLGWVENSGKVYAMVDAETGQVVLLHDFRYKAKMDNLKNRARAVEIAVKLLEKLGIPTHMLTPEPSVLIERAPADGPVQEITYEVMWKQVYKGIQVIDGYVIVSVDPENQRPVGFVVKLLDVENISVEPKITRDSAVAIATEFLKSRGYSLGEVAEVKLCIGRPNYYWEGKPIIRGPPSLLWIVVFKKPYSDSGTVEVWVDAHSGVVVGGDKTRC</sequence>
<evidence type="ECO:0000313" key="2">
    <source>
        <dbReference type="EMBL" id="MDK6028842.1"/>
    </source>
</evidence>
<accession>A0ABD4Z761</accession>
<dbReference type="EMBL" id="JASNVW010000003">
    <property type="protein sequence ID" value="MDK6028842.1"/>
    <property type="molecule type" value="Genomic_DNA"/>
</dbReference>
<dbReference type="RefSeq" id="WP_285273828.1">
    <property type="nucleotide sequence ID" value="NZ_JASNVW010000003.1"/>
</dbReference>
<gene>
    <name evidence="2" type="ORF">QPL79_05645</name>
</gene>
<dbReference type="AlphaFoldDB" id="A0ABD4Z761"/>
<keyword evidence="3" id="KW-1185">Reference proteome</keyword>
<name>A0ABD4Z761_9CREN</name>
<evidence type="ECO:0000259" key="1">
    <source>
        <dbReference type="Pfam" id="PF03413"/>
    </source>
</evidence>
<comment type="caution">
    <text evidence="2">The sequence shown here is derived from an EMBL/GenBank/DDBJ whole genome shotgun (WGS) entry which is preliminary data.</text>
</comment>
<dbReference type="InterPro" id="IPR025711">
    <property type="entry name" value="PepSY"/>
</dbReference>
<proteinExistence type="predicted"/>
<organism evidence="2 3">
    <name type="scientific">Ignisphaera cupida</name>
    <dbReference type="NCBI Taxonomy" id="3050454"/>
    <lineage>
        <taxon>Archaea</taxon>
        <taxon>Thermoproteota</taxon>
        <taxon>Thermoprotei</taxon>
        <taxon>Desulfurococcales</taxon>
        <taxon>Desulfurococcaceae</taxon>
        <taxon>Ignisphaera</taxon>
    </lineage>
</organism>
<reference evidence="2 3" key="1">
    <citation type="submission" date="2023-05" db="EMBL/GenBank/DDBJ databases">
        <title>A new hyperthermophilic archaea 'Ignisphaera cupida' sp. nov. and description of the family 'Ignisphaeraceae' fam. nov.</title>
        <authorList>
            <person name="Podosokorskaya O.A."/>
            <person name="Elcheninov A.G."/>
            <person name="Klukina A."/>
            <person name="Merkel A.Y."/>
        </authorList>
    </citation>
    <scope>NUCLEOTIDE SEQUENCE [LARGE SCALE GENOMIC DNA]</scope>
    <source>
        <strain evidence="2 3">4213-co</strain>
    </source>
</reference>
<protein>
    <submittedName>
        <fullName evidence="2">PepSY domain-containing protein</fullName>
    </submittedName>
</protein>
<dbReference type="Proteomes" id="UP001529235">
    <property type="component" value="Unassembled WGS sequence"/>
</dbReference>